<dbReference type="InterPro" id="IPR005821">
    <property type="entry name" value="Ion_trans_dom"/>
</dbReference>
<evidence type="ECO:0000259" key="7">
    <source>
        <dbReference type="Pfam" id="PF00520"/>
    </source>
</evidence>
<evidence type="ECO:0000256" key="2">
    <source>
        <dbReference type="ARBA" id="ARBA00022692"/>
    </source>
</evidence>
<feature type="region of interest" description="Disordered" evidence="5">
    <location>
        <begin position="374"/>
        <end position="398"/>
    </location>
</feature>
<evidence type="ECO:0000256" key="1">
    <source>
        <dbReference type="ARBA" id="ARBA00004141"/>
    </source>
</evidence>
<comment type="caution">
    <text evidence="8">The sequence shown here is derived from an EMBL/GenBank/DDBJ whole genome shotgun (WGS) entry which is preliminary data.</text>
</comment>
<dbReference type="Pfam" id="PF00520">
    <property type="entry name" value="Ion_trans"/>
    <property type="match status" value="1"/>
</dbReference>
<dbReference type="PANTHER" id="PTHR38483">
    <property type="entry name" value="CHROMOSOME 1, WHOLE GENOME SHOTGUN SEQUENCE"/>
    <property type="match status" value="1"/>
</dbReference>
<feature type="domain" description="Ion transport" evidence="7">
    <location>
        <begin position="486"/>
        <end position="608"/>
    </location>
</feature>
<dbReference type="EMBL" id="LSRX01000631">
    <property type="protein sequence ID" value="OLP92196.1"/>
    <property type="molecule type" value="Genomic_DNA"/>
</dbReference>
<evidence type="ECO:0000256" key="4">
    <source>
        <dbReference type="ARBA" id="ARBA00023136"/>
    </source>
</evidence>
<organism evidence="8 9">
    <name type="scientific">Symbiodinium microadriaticum</name>
    <name type="common">Dinoflagellate</name>
    <name type="synonym">Zooxanthella microadriatica</name>
    <dbReference type="NCBI Taxonomy" id="2951"/>
    <lineage>
        <taxon>Eukaryota</taxon>
        <taxon>Sar</taxon>
        <taxon>Alveolata</taxon>
        <taxon>Dinophyceae</taxon>
        <taxon>Suessiales</taxon>
        <taxon>Symbiodiniaceae</taxon>
        <taxon>Symbiodinium</taxon>
    </lineage>
</organism>
<evidence type="ECO:0000256" key="6">
    <source>
        <dbReference type="SAM" id="Phobius"/>
    </source>
</evidence>
<dbReference type="OrthoDB" id="429183at2759"/>
<evidence type="ECO:0000256" key="5">
    <source>
        <dbReference type="SAM" id="MobiDB-lite"/>
    </source>
</evidence>
<proteinExistence type="predicted"/>
<gene>
    <name evidence="8" type="ORF">AK812_SmicGene26010</name>
</gene>
<reference evidence="8 9" key="1">
    <citation type="submission" date="2016-02" db="EMBL/GenBank/DDBJ databases">
        <title>Genome analysis of coral dinoflagellate symbionts highlights evolutionary adaptations to a symbiotic lifestyle.</title>
        <authorList>
            <person name="Aranda M."/>
            <person name="Li Y."/>
            <person name="Liew Y.J."/>
            <person name="Baumgarten S."/>
            <person name="Simakov O."/>
            <person name="Wilson M."/>
            <person name="Piel J."/>
            <person name="Ashoor H."/>
            <person name="Bougouffa S."/>
            <person name="Bajic V.B."/>
            <person name="Ryu T."/>
            <person name="Ravasi T."/>
            <person name="Bayer T."/>
            <person name="Micklem G."/>
            <person name="Kim H."/>
            <person name="Bhak J."/>
            <person name="Lajeunesse T.C."/>
            <person name="Voolstra C.R."/>
        </authorList>
    </citation>
    <scope>NUCLEOTIDE SEQUENCE [LARGE SCALE GENOMIC DNA]</scope>
    <source>
        <strain evidence="8 9">CCMP2467</strain>
    </source>
</reference>
<evidence type="ECO:0000256" key="3">
    <source>
        <dbReference type="ARBA" id="ARBA00022989"/>
    </source>
</evidence>
<keyword evidence="2 6" id="KW-0812">Transmembrane</keyword>
<dbReference type="Gene3D" id="1.20.120.350">
    <property type="entry name" value="Voltage-gated potassium channels. Chain C"/>
    <property type="match status" value="1"/>
</dbReference>
<keyword evidence="3 6" id="KW-1133">Transmembrane helix</keyword>
<sequence>MPSTSPSRRFHGSWKVKKSVQTALQKLGYSEAADCLEEALLVFCNAANNKHNLRKLGLLPEGDVPRVAAEKVRAAMLSTGYGFWEMAPSDSSVRAELVKIGRLPSEDAPRTAVSRALRRLFKEEQLPSMSSYCGKIWQAQTYFPQGRRSESRGRLEFAATDRRTLRRAVQAEELTELAGTLQCWQRKFQRCQPQVKRQGSVCQLLGHVADDVDDAVAHCLNAAKTALEGTQGSLALSLLALPILSWLAARLASWCRQQPSAVTEGQVLYPHVVSSIALGSQTWSGGLSQPVACRRTSLCTAGPIPPESSDEQSSADAVDSDWPRRLLLHSPVIQEVPESEKEMPPKAVPLSKRLKRIGEAGEAIPLATRLQQRLATSREEAGPKLRKPRQLRRGSSEAHSVLNHLGPSSLLTAPKGKQLASKVLPGLNCGTRGTRVLSGRFRMSSWDDEEEDEALIERPARAATTPGKSELFRAVVVRLYYSQLTAFLYLATMVLAAVLLCVTLGMDSPLRDAPRVLLFLEGLVTASLVLEVALRAVVLGASYLKSWSNAVDCLVAVLSAGLFFCAAPSARGDEAQKEDIELSQSLVMARVILQFGRVLIIASHARRARQEQSAANGEISFSQLTDLIEHADIEKDFDFSVLRAQGFFCGSLWGHIAFNLQMSELGP</sequence>
<dbReference type="InterPro" id="IPR027359">
    <property type="entry name" value="Volt_channel_dom_sf"/>
</dbReference>
<evidence type="ECO:0000313" key="9">
    <source>
        <dbReference type="Proteomes" id="UP000186817"/>
    </source>
</evidence>
<feature type="transmembrane region" description="Helical" evidence="6">
    <location>
        <begin position="486"/>
        <end position="506"/>
    </location>
</feature>
<dbReference type="AlphaFoldDB" id="A0A1Q9DAI1"/>
<protein>
    <recommendedName>
        <fullName evidence="7">Ion transport domain-containing protein</fullName>
    </recommendedName>
</protein>
<dbReference type="PANTHER" id="PTHR38483:SF1">
    <property type="entry name" value="ION TRANSPORT DOMAIN-CONTAINING PROTEIN"/>
    <property type="match status" value="1"/>
</dbReference>
<keyword evidence="4 6" id="KW-0472">Membrane</keyword>
<accession>A0A1Q9DAI1</accession>
<dbReference type="Proteomes" id="UP000186817">
    <property type="component" value="Unassembled WGS sequence"/>
</dbReference>
<keyword evidence="9" id="KW-1185">Reference proteome</keyword>
<evidence type="ECO:0000313" key="8">
    <source>
        <dbReference type="EMBL" id="OLP92196.1"/>
    </source>
</evidence>
<dbReference type="GO" id="GO:0016020">
    <property type="term" value="C:membrane"/>
    <property type="evidence" value="ECO:0007669"/>
    <property type="project" value="UniProtKB-SubCell"/>
</dbReference>
<comment type="subcellular location">
    <subcellularLocation>
        <location evidence="1">Membrane</location>
        <topology evidence="1">Multi-pass membrane protein</topology>
    </subcellularLocation>
</comment>
<dbReference type="GO" id="GO:0005216">
    <property type="term" value="F:monoatomic ion channel activity"/>
    <property type="evidence" value="ECO:0007669"/>
    <property type="project" value="InterPro"/>
</dbReference>
<name>A0A1Q9DAI1_SYMMI</name>
<feature type="transmembrane region" description="Helical" evidence="6">
    <location>
        <begin position="550"/>
        <end position="570"/>
    </location>
</feature>
<feature type="transmembrane region" description="Helical" evidence="6">
    <location>
        <begin position="518"/>
        <end position="538"/>
    </location>
</feature>